<evidence type="ECO:0000256" key="5">
    <source>
        <dbReference type="ARBA" id="ARBA00023098"/>
    </source>
</evidence>
<evidence type="ECO:0000313" key="12">
    <source>
        <dbReference type="Proteomes" id="UP001469365"/>
    </source>
</evidence>
<dbReference type="EC" id="2.3.1.274" evidence="8 10"/>
<evidence type="ECO:0000256" key="2">
    <source>
        <dbReference type="ARBA" id="ARBA00022490"/>
    </source>
</evidence>
<dbReference type="Proteomes" id="UP001469365">
    <property type="component" value="Unassembled WGS sequence"/>
</dbReference>
<dbReference type="Gene3D" id="3.40.718.10">
    <property type="entry name" value="Isopropylmalate Dehydrogenase"/>
    <property type="match status" value="1"/>
</dbReference>
<comment type="caution">
    <text evidence="11">The sequence shown here is derived from an EMBL/GenBank/DDBJ whole genome shotgun (WGS) entry which is preliminary data.</text>
</comment>
<keyword evidence="11" id="KW-0012">Acyltransferase</keyword>
<organism evidence="11 12">
    <name type="scientific">Paenibacillus filicis</name>
    <dbReference type="NCBI Taxonomy" id="669464"/>
    <lineage>
        <taxon>Bacteria</taxon>
        <taxon>Bacillati</taxon>
        <taxon>Bacillota</taxon>
        <taxon>Bacilli</taxon>
        <taxon>Bacillales</taxon>
        <taxon>Paenibacillaceae</taxon>
        <taxon>Paenibacillus</taxon>
    </lineage>
</organism>
<evidence type="ECO:0000256" key="1">
    <source>
        <dbReference type="ARBA" id="ARBA00001232"/>
    </source>
</evidence>
<keyword evidence="3 10" id="KW-0444">Lipid biosynthesis</keyword>
<evidence type="ECO:0000256" key="7">
    <source>
        <dbReference type="ARBA" id="ARBA00023264"/>
    </source>
</evidence>
<evidence type="ECO:0000256" key="4">
    <source>
        <dbReference type="ARBA" id="ARBA00022679"/>
    </source>
</evidence>
<evidence type="ECO:0000256" key="9">
    <source>
        <dbReference type="ARBA" id="ARBA00046608"/>
    </source>
</evidence>
<keyword evidence="12" id="KW-1185">Reference proteome</keyword>
<comment type="subunit">
    <text evidence="9 10">Homodimer. Probably interacts with PlsY.</text>
</comment>
<dbReference type="InterPro" id="IPR012281">
    <property type="entry name" value="Phospholipid_synth_PlsX-like"/>
</dbReference>
<comment type="catalytic activity">
    <reaction evidence="1 10">
        <text>a fatty acyl-[ACP] + phosphate = an acyl phosphate + holo-[ACP]</text>
        <dbReference type="Rhea" id="RHEA:42292"/>
        <dbReference type="Rhea" id="RHEA-COMP:9685"/>
        <dbReference type="Rhea" id="RHEA-COMP:14125"/>
        <dbReference type="ChEBI" id="CHEBI:43474"/>
        <dbReference type="ChEBI" id="CHEBI:59918"/>
        <dbReference type="ChEBI" id="CHEBI:64479"/>
        <dbReference type="ChEBI" id="CHEBI:138651"/>
        <dbReference type="EC" id="2.3.1.274"/>
    </reaction>
</comment>
<keyword evidence="2 10" id="KW-0963">Cytoplasm</keyword>
<dbReference type="PIRSF" id="PIRSF002465">
    <property type="entry name" value="Phsphlp_syn_PlsX"/>
    <property type="match status" value="1"/>
</dbReference>
<evidence type="ECO:0000256" key="10">
    <source>
        <dbReference type="HAMAP-Rule" id="MF_00019"/>
    </source>
</evidence>
<proteinExistence type="inferred from homology"/>
<dbReference type="RefSeq" id="WP_341419136.1">
    <property type="nucleotide sequence ID" value="NZ_JBBPCC010000025.1"/>
</dbReference>
<keyword evidence="7 10" id="KW-1208">Phospholipid metabolism</keyword>
<dbReference type="PANTHER" id="PTHR30100:SF1">
    <property type="entry name" value="PHOSPHATE ACYLTRANSFERASE"/>
    <property type="match status" value="1"/>
</dbReference>
<dbReference type="HAMAP" id="MF_00019">
    <property type="entry name" value="PlsX"/>
    <property type="match status" value="1"/>
</dbReference>
<keyword evidence="6 10" id="KW-0594">Phospholipid biosynthesis</keyword>
<sequence>MRIAIDAMGGDHAPQATVEGALLAAAEWPETTIVLVGDNARIEPLLQGRKPANVEIVHASEVIEAEDEPVKAVRRKKDASMVVAGRMLKERAVDGMISAGNTGALMTTGLLVVGRMKGIERPALAPMLPSMTEGGVLALDLGANMDATPEQLVQYAIMGSIYRSKVHGIQQPKVGLLNVGTEAMKGNELTKAAYPLLEQAPVHFIGNVESRDVLNKPCDVLVCDGFAGNIMLKSLEGAASVIFSALKTEFTRTWYTKIAAAVVKKGLGNFRKKMDYNEHGAAPLLGVDGLMLKSHGSSSALAVKNAVRQARIAVQSDLIGGIRAEISNGSERS</sequence>
<evidence type="ECO:0000256" key="3">
    <source>
        <dbReference type="ARBA" id="ARBA00022516"/>
    </source>
</evidence>
<name>A0ABU9DV59_9BACL</name>
<keyword evidence="4 10" id="KW-0808">Transferase</keyword>
<dbReference type="EMBL" id="JBBPCC010000025">
    <property type="protein sequence ID" value="MEK8132012.1"/>
    <property type="molecule type" value="Genomic_DNA"/>
</dbReference>
<dbReference type="PANTHER" id="PTHR30100">
    <property type="entry name" value="FATTY ACID/PHOSPHOLIPID SYNTHESIS PROTEIN PLSX"/>
    <property type="match status" value="1"/>
</dbReference>
<dbReference type="NCBIfam" id="TIGR00182">
    <property type="entry name" value="plsX"/>
    <property type="match status" value="1"/>
</dbReference>
<dbReference type="Pfam" id="PF02504">
    <property type="entry name" value="FA_synthesis"/>
    <property type="match status" value="1"/>
</dbReference>
<dbReference type="SUPFAM" id="SSF53659">
    <property type="entry name" value="Isocitrate/Isopropylmalate dehydrogenase-like"/>
    <property type="match status" value="1"/>
</dbReference>
<dbReference type="InterPro" id="IPR003664">
    <property type="entry name" value="FA_synthesis"/>
</dbReference>
<evidence type="ECO:0000256" key="8">
    <source>
        <dbReference type="ARBA" id="ARBA00024069"/>
    </source>
</evidence>
<keyword evidence="5 10" id="KW-0443">Lipid metabolism</keyword>
<evidence type="ECO:0000313" key="11">
    <source>
        <dbReference type="EMBL" id="MEK8132012.1"/>
    </source>
</evidence>
<evidence type="ECO:0000256" key="6">
    <source>
        <dbReference type="ARBA" id="ARBA00023209"/>
    </source>
</evidence>
<dbReference type="GO" id="GO:0043811">
    <property type="term" value="F:phosphate:acyl-[acyl carrier protein] acyltransferase activity"/>
    <property type="evidence" value="ECO:0007669"/>
    <property type="project" value="UniProtKB-EC"/>
</dbReference>
<protein>
    <recommendedName>
        <fullName evidence="8 10">Phosphate acyltransferase</fullName>
        <ecNumber evidence="8 10">2.3.1.274</ecNumber>
    </recommendedName>
    <alternativeName>
        <fullName evidence="10">Acyl-ACP phosphotransacylase</fullName>
    </alternativeName>
    <alternativeName>
        <fullName evidence="10">Acyl-[acyl-carrier-protein]--phosphate acyltransferase</fullName>
    </alternativeName>
    <alternativeName>
        <fullName evidence="10">Phosphate-acyl-ACP acyltransferase</fullName>
    </alternativeName>
</protein>
<gene>
    <name evidence="10 11" type="primary">plsX</name>
    <name evidence="11" type="ORF">WMW72_29295</name>
</gene>
<reference evidence="11 12" key="1">
    <citation type="submission" date="2024-04" db="EMBL/GenBank/DDBJ databases">
        <title>draft genome sequnece of Paenibacillus filicis.</title>
        <authorList>
            <person name="Kim D.-U."/>
        </authorList>
    </citation>
    <scope>NUCLEOTIDE SEQUENCE [LARGE SCALE GENOMIC DNA]</scope>
    <source>
        <strain evidence="11 12">KACC14197</strain>
    </source>
</reference>
<comment type="pathway">
    <text evidence="10">Lipid metabolism; phospholipid metabolism.</text>
</comment>
<comment type="subcellular location">
    <subcellularLocation>
        <location evidence="10">Cytoplasm</location>
    </subcellularLocation>
    <text evidence="10">Associated with the membrane possibly through PlsY.</text>
</comment>
<accession>A0ABU9DV59</accession>
<comment type="function">
    <text evidence="10">Catalyzes the reversible formation of acyl-phosphate (acyl-PO(4)) from acyl-[acyl-carrier-protein] (acyl-ACP). This enzyme utilizes acyl-ACP as fatty acyl donor, but not acyl-CoA.</text>
</comment>
<comment type="similarity">
    <text evidence="10">Belongs to the PlsX family.</text>
</comment>